<feature type="disulfide bond" evidence="13">
    <location>
        <begin position="1493"/>
        <end position="1503"/>
    </location>
</feature>
<comment type="caution">
    <text evidence="13">Lacks conserved residue(s) required for the propagation of feature annotation.</text>
</comment>
<evidence type="ECO:0000256" key="17">
    <source>
        <dbReference type="SAM" id="SignalP"/>
    </source>
</evidence>
<feature type="domain" description="EGF-like" evidence="18">
    <location>
        <begin position="1448"/>
        <end position="1484"/>
    </location>
</feature>
<feature type="disulfide bond" evidence="14">
    <location>
        <begin position="462"/>
        <end position="474"/>
    </location>
</feature>
<feature type="disulfide bond" evidence="14">
    <location>
        <begin position="719"/>
        <end position="731"/>
    </location>
</feature>
<dbReference type="PROSITE" id="PS51120">
    <property type="entry name" value="LDLRB"/>
    <property type="match status" value="4"/>
</dbReference>
<dbReference type="PROSITE" id="PS00010">
    <property type="entry name" value="ASX_HYDROXYL"/>
    <property type="match status" value="1"/>
</dbReference>
<evidence type="ECO:0000256" key="11">
    <source>
        <dbReference type="ARBA" id="ARBA00023170"/>
    </source>
</evidence>
<keyword evidence="5 16" id="KW-0812">Transmembrane</keyword>
<dbReference type="InterPro" id="IPR000152">
    <property type="entry name" value="EGF-type_Asp/Asn_hydroxyl_site"/>
</dbReference>
<evidence type="ECO:0000256" key="7">
    <source>
        <dbReference type="ARBA" id="ARBA00022737"/>
    </source>
</evidence>
<dbReference type="PROSITE" id="PS01187">
    <property type="entry name" value="EGF_CA"/>
    <property type="match status" value="1"/>
</dbReference>
<feature type="disulfide bond" evidence="14">
    <location>
        <begin position="609"/>
        <end position="624"/>
    </location>
</feature>
<feature type="disulfide bond" evidence="14">
    <location>
        <begin position="770"/>
        <end position="788"/>
    </location>
</feature>
<dbReference type="PROSITE" id="PS01186">
    <property type="entry name" value="EGF_2"/>
    <property type="match status" value="5"/>
</dbReference>
<dbReference type="Gene3D" id="4.10.400.10">
    <property type="entry name" value="Low-density Lipoprotein Receptor"/>
    <property type="match status" value="12"/>
</dbReference>
<dbReference type="HOGENOM" id="CLU_000423_2_1_1"/>
<feature type="disulfide bond" evidence="14">
    <location>
        <begin position="685"/>
        <end position="703"/>
    </location>
</feature>
<feature type="disulfide bond" evidence="14">
    <location>
        <begin position="642"/>
        <end position="660"/>
    </location>
</feature>
<evidence type="ECO:0000256" key="8">
    <source>
        <dbReference type="ARBA" id="ARBA00022989"/>
    </source>
</evidence>
<dbReference type="eggNOG" id="KOG1215">
    <property type="taxonomic scope" value="Eukaryota"/>
</dbReference>
<feature type="repeat" description="LDL-receptor class B" evidence="15">
    <location>
        <begin position="325"/>
        <end position="367"/>
    </location>
</feature>
<dbReference type="PROSITE" id="PS50068">
    <property type="entry name" value="LDLRA_2"/>
    <property type="match status" value="12"/>
</dbReference>
<dbReference type="FunFam" id="2.120.10.30:FF:000241">
    <property type="entry name" value="Low-density lipoprotein receptor-related protein 6"/>
    <property type="match status" value="2"/>
</dbReference>
<feature type="disulfide bond" evidence="14">
    <location>
        <begin position="635"/>
        <end position="647"/>
    </location>
</feature>
<feature type="disulfide bond" evidence="13">
    <location>
        <begin position="1516"/>
        <end position="1525"/>
    </location>
</feature>
<keyword evidence="6 17" id="KW-0732">Signal</keyword>
<feature type="disulfide bond" evidence="14">
    <location>
        <begin position="849"/>
        <end position="861"/>
    </location>
</feature>
<dbReference type="EnsemblMetazoa" id="tetur09g01380.1">
    <property type="protein sequence ID" value="tetur09g01380.1"/>
    <property type="gene ID" value="tetur09g01380"/>
</dbReference>
<feature type="transmembrane region" description="Helical" evidence="16">
    <location>
        <begin position="1576"/>
        <end position="1598"/>
    </location>
</feature>
<dbReference type="GO" id="GO:0005509">
    <property type="term" value="F:calcium ion binding"/>
    <property type="evidence" value="ECO:0007669"/>
    <property type="project" value="InterPro"/>
</dbReference>
<evidence type="ECO:0000256" key="9">
    <source>
        <dbReference type="ARBA" id="ARBA00023136"/>
    </source>
</evidence>
<evidence type="ECO:0000259" key="18">
    <source>
        <dbReference type="PROSITE" id="PS50026"/>
    </source>
</evidence>
<feature type="disulfide bond" evidence="14">
    <location>
        <begin position="1339"/>
        <end position="1357"/>
    </location>
</feature>
<feature type="signal peptide" evidence="17">
    <location>
        <begin position="1"/>
        <end position="18"/>
    </location>
</feature>
<evidence type="ECO:0000256" key="2">
    <source>
        <dbReference type="ARBA" id="ARBA00009939"/>
    </source>
</evidence>
<feature type="disulfide bond" evidence="13">
    <location>
        <begin position="1555"/>
        <end position="1564"/>
    </location>
</feature>
<dbReference type="FunFam" id="4.10.400.10:FF:000002">
    <property type="entry name" value="Low-density lipoprotein receptor-related protein 1"/>
    <property type="match status" value="2"/>
</dbReference>
<feature type="disulfide bond" evidence="13">
    <location>
        <begin position="929"/>
        <end position="939"/>
    </location>
</feature>
<dbReference type="SUPFAM" id="SSF57184">
    <property type="entry name" value="Growth factor receptor domain"/>
    <property type="match status" value="1"/>
</dbReference>
<evidence type="ECO:0000256" key="16">
    <source>
        <dbReference type="SAM" id="Phobius"/>
    </source>
</evidence>
<dbReference type="InterPro" id="IPR049883">
    <property type="entry name" value="NOTCH1_EGF-like"/>
</dbReference>
<evidence type="ECO:0000256" key="1">
    <source>
        <dbReference type="ARBA" id="ARBA00004479"/>
    </source>
</evidence>
<name>T1KD20_TETUR</name>
<feature type="disulfide bond" evidence="13">
    <location>
        <begin position="1497"/>
        <end position="1514"/>
    </location>
</feature>
<keyword evidence="8 16" id="KW-1133">Transmembrane helix</keyword>
<dbReference type="Pfam" id="PF00057">
    <property type="entry name" value="Ldl_recept_a"/>
    <property type="match status" value="12"/>
</dbReference>
<protein>
    <recommendedName>
        <fullName evidence="18">EGF-like domain-containing protein</fullName>
    </recommendedName>
</protein>
<dbReference type="SMART" id="SM00181">
    <property type="entry name" value="EGF"/>
    <property type="match status" value="10"/>
</dbReference>
<dbReference type="InterPro" id="IPR001881">
    <property type="entry name" value="EGF-like_Ca-bd_dom"/>
</dbReference>
<dbReference type="PROSITE" id="PS01209">
    <property type="entry name" value="LDLRA_1"/>
    <property type="match status" value="6"/>
</dbReference>
<dbReference type="InterPro" id="IPR002172">
    <property type="entry name" value="LDrepeatLR_classA_rpt"/>
</dbReference>
<dbReference type="Pfam" id="PF00058">
    <property type="entry name" value="Ldl_recept_b"/>
    <property type="match status" value="4"/>
</dbReference>
<reference evidence="19" key="2">
    <citation type="submission" date="2015-06" db="UniProtKB">
        <authorList>
            <consortium name="EnsemblMetazoa"/>
        </authorList>
    </citation>
    <scope>IDENTIFICATION</scope>
</reference>
<dbReference type="InterPro" id="IPR000033">
    <property type="entry name" value="LDLR_classB_rpt"/>
</dbReference>
<dbReference type="InterPro" id="IPR011042">
    <property type="entry name" value="6-blade_b-propeller_TolB-like"/>
</dbReference>
<feature type="domain" description="EGF-like" evidence="18">
    <location>
        <begin position="1527"/>
        <end position="1565"/>
    </location>
</feature>
<feature type="disulfide bond" evidence="14">
    <location>
        <begin position="469"/>
        <end position="487"/>
    </location>
</feature>
<dbReference type="PROSITE" id="PS00022">
    <property type="entry name" value="EGF_1"/>
    <property type="match status" value="5"/>
</dbReference>
<feature type="disulfide bond" evidence="14">
    <location>
        <begin position="810"/>
        <end position="828"/>
    </location>
</feature>
<evidence type="ECO:0000256" key="13">
    <source>
        <dbReference type="PROSITE-ProRule" id="PRU00076"/>
    </source>
</evidence>
<feature type="disulfide bond" evidence="14">
    <location>
        <begin position="868"/>
        <end position="883"/>
    </location>
</feature>
<feature type="repeat" description="LDL-receptor class B" evidence="15">
    <location>
        <begin position="280"/>
        <end position="324"/>
    </location>
</feature>
<comment type="subcellular location">
    <subcellularLocation>
        <location evidence="1">Membrane</location>
        <topology evidence="1">Single-pass type I membrane protein</topology>
    </subcellularLocation>
</comment>
<keyword evidence="9 16" id="KW-0472">Membrane</keyword>
<proteinExistence type="inferred from homology"/>
<dbReference type="PROSITE" id="PS50026">
    <property type="entry name" value="EGF_3"/>
    <property type="match status" value="6"/>
</dbReference>
<feature type="disulfide bond" evidence="14">
    <location>
        <begin position="678"/>
        <end position="690"/>
    </location>
</feature>
<dbReference type="Pfam" id="PF07645">
    <property type="entry name" value="EGF_CA"/>
    <property type="match status" value="1"/>
</dbReference>
<sequence length="1732" mass="192302">MYLLTILLVISTSLSCLAQTSASLSTKGPVESVQPSIQVNSSEVTSTNFSDYNETISTTPLSSTTFINQANTEDDGDLKTSTNYSGYDNGIVIASPKPATVLPNPCGNHNGNCSDICLDLGNGTRRCGCNYGVLSSDDLSCEAPDSFVVFARALQLEFYPIDDSVNRAPPYPPITDANYMKNVIAVTFDYENKRLIYSDIKSATINSVFFNGTDFRVIATNQSNVEGLSLDRQTSDLWWTSNNDSSIYRLNLKIARYPQKIIDLGPEDKLRGIAVHGCRYFVYWANWNPNAPAIQRAYLSGYNITSIITTGIKMPNAVTIDHQLQKLYWTDARLDKIERCDLDGTNRAIIISKTPKHPFAAAAYGSFIFWTDWGGQGVYRADKLFGNDVKAILTKINNPRGIAVVAKDSDDCLKNPCGFINGGCSDICSVSLNMTVQCSCFEGRTLLDGHRCMNNRTAEAKCNSTQFECDDGVCIPYELTCDLISHCVNGSDESLKLCANRDCPFDFYRCINGKCIRDAMLCDGKIDCPDGGDEANCSCSGDMFKCPGGPCIPASRRCDRDADCPDISDELDCPPPDCEIYKQSISFNENAEFIRCNRTPICIHPEWICDAQNDCLDWSDEANCAPKYNNSNGTCDPNWFQCKTGLCIPKAWKCDRDNDCVNENTTVTSDEQDCTYKCHDDQFQCNNQDCIPADWKCDGHNDCQDNSDENPEVCSSKVCPHDYFNCTSGQCIPLYWVCDGEIDCHDANGSDENLPEGCNFQKCKPNEFSCKNHQCILKKFYCDGDDDCGDKSDEPPNCRSSKCLSDQFECMNKKCIPKLWICNGVPDCPEGSDESDDLCRNNNKTSNLCPADNFQCANGNCVLPDVLCDGKNNCGDYSDENKCNVNECQWRQSDCSQICEDMPIGYKCSCHAGFEAIDGGKICKDIDECKVDRPCSQICRNTYGSYSCSCVPGYYSANNGSSCKANSDIEPYLLFADRYSIAYSDLKGHNLRLKVHNLTNAIGLDFDWEEKCIYWSEVSQAGSSINKACSKDHNDTLLPPSSVVKIHTVHIQSPDGLAVDWFAKNLYWSDKGRRTIEVSKLDGSFRKILLKDDLQLPRAIALDPSEGYMYWTDWGENPYIGKSGMDGSNSFRLINESLGWPNALTIDYITRELFWADAKEDYISVSNLDGSRRHIIVHKANSRFISRVFAITLFEDYLYWTDWERHTIAMCHKYHCNSSSKVLSLSERPMDIHIYHPFRQINPKFENPCNLLNCSGLCLLRPGLTHQAVGVCSCPDDHVLGPNGRSCISNCSDSQFRCKRTMKCISKKWVCDKHDDCKDGSDEPEQCKLSSCETGFFTCRNGSCIPVNQFCDGISQCSDGSDEECGHNLIDRCAECTIEGCKSICLNGGSCYMDEQQAKCNCQNGYNGSRCEYNICNCKNGATCLASGGEGKCICSPGFTGKLCETVTDPKCDNFICLNGGYCMVKDDLPYCECPAGWKGSKCEKVKTGDEICDHYCLNSGNCTFTGGHFPPSCRCPAGWIGPRCQIAEGCKGFCLNGGLCKLTSDPLKTPYCICPPLSEGKRCEKARSSSTAGPVAMTVITICVVVVTLVFLIMFGLRIRARSRAFMHQRIDESAANLEISNPMFGDDVEDDCYTTEHPTQTFSLKSEDKSKNFSNPMYEFQQTIDEEKRNLLVEKNDMTEFPKDELNGESNGVIGDGLPAFLLSELVVPGHFKTTKEILDTKLSDPLYVG</sequence>
<feature type="disulfide bond" evidence="14">
    <location>
        <begin position="1332"/>
        <end position="1344"/>
    </location>
</feature>
<feature type="disulfide bond" evidence="13">
    <location>
        <begin position="1435"/>
        <end position="1444"/>
    </location>
</feature>
<evidence type="ECO:0000256" key="3">
    <source>
        <dbReference type="ARBA" id="ARBA00022536"/>
    </source>
</evidence>
<dbReference type="GO" id="GO:0005041">
    <property type="term" value="F:low-density lipoprotein particle receptor activity"/>
    <property type="evidence" value="ECO:0007669"/>
    <property type="project" value="TreeGrafter"/>
</dbReference>
<dbReference type="EMBL" id="CAEY01002007">
    <property type="status" value="NOT_ANNOTATED_CDS"/>
    <property type="molecule type" value="Genomic_DNA"/>
</dbReference>
<dbReference type="InterPro" id="IPR009030">
    <property type="entry name" value="Growth_fac_rcpt_cys_sf"/>
</dbReference>
<dbReference type="SUPFAM" id="SSF63825">
    <property type="entry name" value="YWTD domain"/>
    <property type="match status" value="2"/>
</dbReference>
<dbReference type="SMART" id="SM00135">
    <property type="entry name" value="LY"/>
    <property type="match status" value="9"/>
</dbReference>
<dbReference type="SMART" id="SM00192">
    <property type="entry name" value="LDLa"/>
    <property type="match status" value="12"/>
</dbReference>
<evidence type="ECO:0000313" key="20">
    <source>
        <dbReference type="Proteomes" id="UP000015104"/>
    </source>
</evidence>
<dbReference type="InterPro" id="IPR018097">
    <property type="entry name" value="EGF_Ca-bd_CS"/>
</dbReference>
<feature type="disulfide bond" evidence="13">
    <location>
        <begin position="1474"/>
        <end position="1483"/>
    </location>
</feature>
<dbReference type="PANTHER" id="PTHR22722:SF12">
    <property type="entry name" value="EGF-LIKE DOMAIN-CONTAINING PROTEIN"/>
    <property type="match status" value="1"/>
</dbReference>
<dbReference type="STRING" id="32264.T1KD20"/>
<keyword evidence="11" id="KW-0675">Receptor</keyword>
<dbReference type="GO" id="GO:0005886">
    <property type="term" value="C:plasma membrane"/>
    <property type="evidence" value="ECO:0007669"/>
    <property type="project" value="TreeGrafter"/>
</dbReference>
<feature type="disulfide bond" evidence="14">
    <location>
        <begin position="763"/>
        <end position="775"/>
    </location>
</feature>
<feature type="disulfide bond" evidence="14">
    <location>
        <begin position="546"/>
        <end position="564"/>
    </location>
</feature>
<dbReference type="InterPro" id="IPR036055">
    <property type="entry name" value="LDL_receptor-like_sf"/>
</dbReference>
<accession>T1KD20</accession>
<evidence type="ECO:0000313" key="19">
    <source>
        <dbReference type="EnsemblMetazoa" id="tetur09g01380.1"/>
    </source>
</evidence>
<dbReference type="CDD" id="cd00112">
    <property type="entry name" value="LDLa"/>
    <property type="match status" value="11"/>
</dbReference>
<dbReference type="eggNOG" id="KOG4237">
    <property type="taxonomic scope" value="Eukaryota"/>
</dbReference>
<keyword evidence="4" id="KW-0254">Endocytosis</keyword>
<feature type="disulfide bond" evidence="14">
    <location>
        <begin position="539"/>
        <end position="551"/>
    </location>
</feature>
<feature type="disulfide bond" evidence="14">
    <location>
        <begin position="726"/>
        <end position="744"/>
    </location>
</feature>
<evidence type="ECO:0000256" key="10">
    <source>
        <dbReference type="ARBA" id="ARBA00023157"/>
    </source>
</evidence>
<dbReference type="GO" id="GO:0043235">
    <property type="term" value="C:receptor complex"/>
    <property type="evidence" value="ECO:0007669"/>
    <property type="project" value="TreeGrafter"/>
</dbReference>
<feature type="disulfide bond" evidence="13">
    <location>
        <begin position="1402"/>
        <end position="1411"/>
    </location>
</feature>
<organism evidence="19 20">
    <name type="scientific">Tetranychus urticae</name>
    <name type="common">Two-spotted spider mite</name>
    <dbReference type="NCBI Taxonomy" id="32264"/>
    <lineage>
        <taxon>Eukaryota</taxon>
        <taxon>Metazoa</taxon>
        <taxon>Ecdysozoa</taxon>
        <taxon>Arthropoda</taxon>
        <taxon>Chelicerata</taxon>
        <taxon>Arachnida</taxon>
        <taxon>Acari</taxon>
        <taxon>Acariformes</taxon>
        <taxon>Trombidiformes</taxon>
        <taxon>Prostigmata</taxon>
        <taxon>Eleutherengona</taxon>
        <taxon>Raphignathae</taxon>
        <taxon>Tetranychoidea</taxon>
        <taxon>Tetranychidae</taxon>
        <taxon>Tetranychus</taxon>
    </lineage>
</organism>
<evidence type="ECO:0000256" key="6">
    <source>
        <dbReference type="ARBA" id="ARBA00022729"/>
    </source>
</evidence>
<feature type="disulfide bond" evidence="14">
    <location>
        <begin position="803"/>
        <end position="815"/>
    </location>
</feature>
<feature type="domain" description="EGF-like" evidence="18">
    <location>
        <begin position="1413"/>
        <end position="1445"/>
    </location>
</feature>
<dbReference type="InterPro" id="IPR000742">
    <property type="entry name" value="EGF"/>
</dbReference>
<dbReference type="GO" id="GO:0006897">
    <property type="term" value="P:endocytosis"/>
    <property type="evidence" value="ECO:0007669"/>
    <property type="project" value="UniProtKB-KW"/>
</dbReference>
<keyword evidence="20" id="KW-1185">Reference proteome</keyword>
<evidence type="ECO:0000256" key="12">
    <source>
        <dbReference type="ARBA" id="ARBA00023180"/>
    </source>
</evidence>
<keyword evidence="10 13" id="KW-1015">Disulfide bond</keyword>
<feature type="chain" id="PRO_5004591393" description="EGF-like domain-containing protein" evidence="17">
    <location>
        <begin position="19"/>
        <end position="1732"/>
    </location>
</feature>
<feature type="disulfide bond" evidence="13">
    <location>
        <begin position="1381"/>
        <end position="1391"/>
    </location>
</feature>
<dbReference type="PRINTS" id="PR00261">
    <property type="entry name" value="LDLRECEPTOR"/>
</dbReference>
<feature type="disulfide bond" evidence="14">
    <location>
        <begin position="503"/>
        <end position="515"/>
    </location>
</feature>
<dbReference type="InterPro" id="IPR023415">
    <property type="entry name" value="LDLR_class-A_CS"/>
</dbReference>
<dbReference type="SUPFAM" id="SSF57424">
    <property type="entry name" value="LDL receptor-like module"/>
    <property type="match status" value="12"/>
</dbReference>
<feature type="disulfide bond" evidence="13">
    <location>
        <begin position="1531"/>
        <end position="1541"/>
    </location>
</feature>
<evidence type="ECO:0000256" key="15">
    <source>
        <dbReference type="PROSITE-ProRule" id="PRU00461"/>
    </source>
</evidence>
<dbReference type="Gene3D" id="2.120.10.30">
    <property type="entry name" value="TolB, C-terminal domain"/>
    <property type="match status" value="3"/>
</dbReference>
<feature type="disulfide bond" evidence="14">
    <location>
        <begin position="522"/>
        <end position="537"/>
    </location>
</feature>
<dbReference type="SUPFAM" id="SSF57196">
    <property type="entry name" value="EGF/Laminin"/>
    <property type="match status" value="5"/>
</dbReference>
<reference evidence="20" key="1">
    <citation type="submission" date="2011-08" db="EMBL/GenBank/DDBJ databases">
        <authorList>
            <person name="Rombauts S."/>
        </authorList>
    </citation>
    <scope>NUCLEOTIDE SEQUENCE</scope>
    <source>
        <strain evidence="20">London</strain>
    </source>
</reference>
<dbReference type="Pfam" id="PF00008">
    <property type="entry name" value="EGF"/>
    <property type="match status" value="2"/>
</dbReference>
<dbReference type="CDD" id="cd00054">
    <property type="entry name" value="EGF_CA"/>
    <property type="match status" value="1"/>
</dbReference>
<evidence type="ECO:0000256" key="5">
    <source>
        <dbReference type="ARBA" id="ARBA00022692"/>
    </source>
</evidence>
<feature type="domain" description="EGF-like" evidence="18">
    <location>
        <begin position="1377"/>
        <end position="1412"/>
    </location>
</feature>
<feature type="repeat" description="LDL-receptor class B" evidence="15">
    <location>
        <begin position="1064"/>
        <end position="1106"/>
    </location>
</feature>
<dbReference type="Gene3D" id="2.10.25.10">
    <property type="entry name" value="Laminin"/>
    <property type="match status" value="7"/>
</dbReference>
<dbReference type="Proteomes" id="UP000015104">
    <property type="component" value="Unassembled WGS sequence"/>
</dbReference>
<dbReference type="PANTHER" id="PTHR22722">
    <property type="entry name" value="LOW-DENSITY LIPOPROTEIN RECEPTOR-RELATED PROTEIN 2-RELATED"/>
    <property type="match status" value="1"/>
</dbReference>
<evidence type="ECO:0000256" key="4">
    <source>
        <dbReference type="ARBA" id="ARBA00022583"/>
    </source>
</evidence>
<keyword evidence="12" id="KW-0325">Glycoprotein</keyword>
<feature type="domain" description="EGF-like" evidence="18">
    <location>
        <begin position="1489"/>
        <end position="1526"/>
    </location>
</feature>
<dbReference type="SMART" id="SM00179">
    <property type="entry name" value="EGF_CA"/>
    <property type="match status" value="2"/>
</dbReference>
<feature type="disulfide bond" evidence="14">
    <location>
        <begin position="558"/>
        <end position="573"/>
    </location>
</feature>
<feature type="disulfide bond" evidence="14">
    <location>
        <begin position="510"/>
        <end position="528"/>
    </location>
</feature>
<feature type="domain" description="EGF-like" evidence="18">
    <location>
        <begin position="925"/>
        <end position="960"/>
    </location>
</feature>
<comment type="similarity">
    <text evidence="2">Belongs to the LDLR family.</text>
</comment>
<feature type="disulfide bond" evidence="14">
    <location>
        <begin position="856"/>
        <end position="874"/>
    </location>
</feature>
<keyword evidence="3 13" id="KW-0245">EGF-like domain</keyword>
<feature type="repeat" description="LDL-receptor class B" evidence="15">
    <location>
        <begin position="1107"/>
        <end position="1150"/>
    </location>
</feature>
<evidence type="ECO:0000256" key="14">
    <source>
        <dbReference type="PROSITE-ProRule" id="PRU00124"/>
    </source>
</evidence>
<dbReference type="FunFam" id="2.10.25.10:FF:000009">
    <property type="entry name" value="Low-density lipoprotein receptor isoform 1"/>
    <property type="match status" value="1"/>
</dbReference>
<dbReference type="InterPro" id="IPR051221">
    <property type="entry name" value="LDLR-related"/>
</dbReference>
<keyword evidence="7" id="KW-0677">Repeat</keyword>